<accession>A0ABS9TEW4</accession>
<evidence type="ECO:0000313" key="2">
    <source>
        <dbReference type="EMBL" id="MCH6166943.1"/>
    </source>
</evidence>
<dbReference type="Gene3D" id="3.90.1200.10">
    <property type="match status" value="1"/>
</dbReference>
<dbReference type="Proteomes" id="UP001299970">
    <property type="component" value="Unassembled WGS sequence"/>
</dbReference>
<sequence>MSWTDLPSTVRDRVADVLRSPVVEARSQTGGFSPGSADRVVTATGERAFVKAISAAQNPDSPGMHRREARITGALPPGLPVPQLRGTVDVDGWIALVLTDVDGRTPALPWRHDELAAVLHALEVLNRAATPCPVPELPIARDAVAEDLAGFDRLAADDVAIPGLDGLRDLAERGLKALVGDTLVHTDLRADNVLITAEGAVLVDWPWACRGPSWLDTLMVLVEVDRYGGHDTDELLRTTPATRDADPEDLTAVLAGFAGFFLDMARRDPPPGIPRLREFQRVQGEALLTWVRRRQRE</sequence>
<organism evidence="2 3">
    <name type="scientific">Pseudonocardia alaniniphila</name>
    <dbReference type="NCBI Taxonomy" id="75291"/>
    <lineage>
        <taxon>Bacteria</taxon>
        <taxon>Bacillati</taxon>
        <taxon>Actinomycetota</taxon>
        <taxon>Actinomycetes</taxon>
        <taxon>Pseudonocardiales</taxon>
        <taxon>Pseudonocardiaceae</taxon>
        <taxon>Pseudonocardia</taxon>
    </lineage>
</organism>
<name>A0ABS9TEW4_9PSEU</name>
<comment type="caution">
    <text evidence="2">The sequence shown here is derived from an EMBL/GenBank/DDBJ whole genome shotgun (WGS) entry which is preliminary data.</text>
</comment>
<dbReference type="Pfam" id="PF01636">
    <property type="entry name" value="APH"/>
    <property type="match status" value="1"/>
</dbReference>
<dbReference type="InterPro" id="IPR011009">
    <property type="entry name" value="Kinase-like_dom_sf"/>
</dbReference>
<evidence type="ECO:0000259" key="1">
    <source>
        <dbReference type="Pfam" id="PF01636"/>
    </source>
</evidence>
<evidence type="ECO:0000313" key="3">
    <source>
        <dbReference type="Proteomes" id="UP001299970"/>
    </source>
</evidence>
<keyword evidence="3" id="KW-1185">Reference proteome</keyword>
<proteinExistence type="predicted"/>
<dbReference type="PROSITE" id="PS00109">
    <property type="entry name" value="PROTEIN_KINASE_TYR"/>
    <property type="match status" value="1"/>
</dbReference>
<dbReference type="EMBL" id="JAKXMK010000011">
    <property type="protein sequence ID" value="MCH6166943.1"/>
    <property type="molecule type" value="Genomic_DNA"/>
</dbReference>
<feature type="domain" description="Aminoglycoside phosphotransferase" evidence="1">
    <location>
        <begin position="40"/>
        <end position="236"/>
    </location>
</feature>
<dbReference type="Gene3D" id="3.30.200.20">
    <property type="entry name" value="Phosphorylase Kinase, domain 1"/>
    <property type="match status" value="1"/>
</dbReference>
<dbReference type="InterPro" id="IPR002575">
    <property type="entry name" value="Aminoglycoside_PTrfase"/>
</dbReference>
<gene>
    <name evidence="2" type="ORF">MMF94_14740</name>
</gene>
<dbReference type="InterPro" id="IPR008266">
    <property type="entry name" value="Tyr_kinase_AS"/>
</dbReference>
<dbReference type="RefSeq" id="WP_241036987.1">
    <property type="nucleotide sequence ID" value="NZ_BAAAJF010000036.1"/>
</dbReference>
<dbReference type="SUPFAM" id="SSF56112">
    <property type="entry name" value="Protein kinase-like (PK-like)"/>
    <property type="match status" value="1"/>
</dbReference>
<protein>
    <submittedName>
        <fullName evidence="2">Phosphotransferase</fullName>
    </submittedName>
</protein>
<reference evidence="2 3" key="1">
    <citation type="submission" date="2022-03" db="EMBL/GenBank/DDBJ databases">
        <title>Pseudonocardia alaer sp. nov., a novel actinomycete isolated from reed forest soil.</title>
        <authorList>
            <person name="Wang L."/>
        </authorList>
    </citation>
    <scope>NUCLEOTIDE SEQUENCE [LARGE SCALE GENOMIC DNA]</scope>
    <source>
        <strain evidence="2 3">Y-16303</strain>
    </source>
</reference>